<reference evidence="3 4" key="1">
    <citation type="journal article" date="2006" name="Nature">
        <title>Global trends of whole-genome duplications revealed by the ciliate Paramecium tetraurelia.</title>
        <authorList>
            <consortium name="Genoscope"/>
            <person name="Aury J.-M."/>
            <person name="Jaillon O."/>
            <person name="Duret L."/>
            <person name="Noel B."/>
            <person name="Jubin C."/>
            <person name="Porcel B.M."/>
            <person name="Segurens B."/>
            <person name="Daubin V."/>
            <person name="Anthouard V."/>
            <person name="Aiach N."/>
            <person name="Arnaiz O."/>
            <person name="Billaut A."/>
            <person name="Beisson J."/>
            <person name="Blanc I."/>
            <person name="Bouhouche K."/>
            <person name="Camara F."/>
            <person name="Duharcourt S."/>
            <person name="Guigo R."/>
            <person name="Gogendeau D."/>
            <person name="Katinka M."/>
            <person name="Keller A.-M."/>
            <person name="Kissmehl R."/>
            <person name="Klotz C."/>
            <person name="Koll F."/>
            <person name="Le Moue A."/>
            <person name="Lepere C."/>
            <person name="Malinsky S."/>
            <person name="Nowacki M."/>
            <person name="Nowak J.K."/>
            <person name="Plattner H."/>
            <person name="Poulain J."/>
            <person name="Ruiz F."/>
            <person name="Serrano V."/>
            <person name="Zagulski M."/>
            <person name="Dessen P."/>
            <person name="Betermier M."/>
            <person name="Weissenbach J."/>
            <person name="Scarpelli C."/>
            <person name="Schachter V."/>
            <person name="Sperling L."/>
            <person name="Meyer E."/>
            <person name="Cohen J."/>
            <person name="Wincker P."/>
        </authorList>
    </citation>
    <scope>NUCLEOTIDE SEQUENCE [LARGE SCALE GENOMIC DNA]</scope>
    <source>
        <strain evidence="3 4">Stock d4-2</strain>
    </source>
</reference>
<dbReference type="RefSeq" id="XP_001458151.1">
    <property type="nucleotide sequence ID" value="XM_001458114.1"/>
</dbReference>
<proteinExistence type="predicted"/>
<feature type="region of interest" description="Disordered" evidence="2">
    <location>
        <begin position="1520"/>
        <end position="1553"/>
    </location>
</feature>
<feature type="compositionally biased region" description="Low complexity" evidence="2">
    <location>
        <begin position="500"/>
        <end position="510"/>
    </location>
</feature>
<feature type="compositionally biased region" description="Polar residues" evidence="2">
    <location>
        <begin position="1097"/>
        <end position="1108"/>
    </location>
</feature>
<dbReference type="OrthoDB" id="311202at2759"/>
<feature type="compositionally biased region" description="Polar residues" evidence="2">
    <location>
        <begin position="462"/>
        <end position="474"/>
    </location>
</feature>
<feature type="compositionally biased region" description="Basic and acidic residues" evidence="2">
    <location>
        <begin position="1520"/>
        <end position="1540"/>
    </location>
</feature>
<organism evidence="3 4">
    <name type="scientific">Paramecium tetraurelia</name>
    <dbReference type="NCBI Taxonomy" id="5888"/>
    <lineage>
        <taxon>Eukaryota</taxon>
        <taxon>Sar</taxon>
        <taxon>Alveolata</taxon>
        <taxon>Ciliophora</taxon>
        <taxon>Intramacronucleata</taxon>
        <taxon>Oligohymenophorea</taxon>
        <taxon>Peniculida</taxon>
        <taxon>Parameciidae</taxon>
        <taxon>Paramecium</taxon>
    </lineage>
</organism>
<evidence type="ECO:0000313" key="4">
    <source>
        <dbReference type="Proteomes" id="UP000000600"/>
    </source>
</evidence>
<feature type="compositionally biased region" description="Polar residues" evidence="2">
    <location>
        <begin position="1070"/>
        <end position="1089"/>
    </location>
</feature>
<feature type="region of interest" description="Disordered" evidence="2">
    <location>
        <begin position="449"/>
        <end position="565"/>
    </location>
</feature>
<dbReference type="InParanoid" id="A0E637"/>
<sequence length="1805" mass="211098">MSETSLGQKNALYNQQDYEPELMESSRFQQEKQLEKQQNQQSIFQQQQNPQYQQHHEDNLQDRTTPFTFTVQNMPKINCFNHQGQTFTNFCKCRECLLPLCPECVKEHVYEHSEYRSYPKLECLENILTDVHKEVCQQANQLVYAYLDIQKSISQALSYTQETVQKLKEAKNRILNIVEQYFHALEIELENKQRKNFDNFDRDGKSFTQVLNARFISHINFLDKLKQPDCMYSLLPYLLSTTKEDNLQYIETAQSFSSRFKEAQSQINFDSIESSNLSQQIAQIVNVVHKDLPEFLDIHKLATPEIISNRVLTVKSQNSQLPQQTSRIQEQIQLNQLKEKPEPPKMQQQPGLELSYGYQQQQKMPLQQVPIQQVQNPSFYSGYPQQQQQVYGQQPFKQAQLISPNKYQGYSQTLQPYQQLQAAYPNFNTQFSNQAYSSQSLQKLLTMLKASSKSSKPESHQKISQPSNDSSNPLKLSRENSTKNVSKGSTTTLIKPLHKSTQNSRTSSSSKILNLSQRRIASKETSPSQMIEQAVLKAPSKITNKTSLKQKTQKQNDGKPQNLSDSKIKQTLITNQSQQPKDGSQKQISVLKKGINQLVYRSSSFNKLNKSLNSNSSSRKPSPSNKDILITKQKLSSQQSQIEQQSQEQLYQQAELNDQEQKDLIQQQDFQDDGHQTEENLVNDQSEGQQIDGTLNEDMSEQDQNQLDQMQQSNNYSEQHYTENDEEQQELVNQQLIQASEKLQYLSNDDQELIENDDDHQSCGLDINQVDNQEINLQDDSDNQKTKYQPQIESIQMDKANYQVNLLSSAEDTKEYRILKEIQTYPNQIGERLHTIQEDLQSNEAMSQIQFNEMVDGDTSELILTHKTDNPYRKSSVNFLQKQSQNTSSTKFLEIIIQDDQSQFQQIKSAKASLTSQYFKVQNQNDRNFLQEEIQGNQNSQITQQIQNTREKVQFFGKKRQEIVTKTQSIEDEEVKVDKIQTYQENGCQEDLIYHQHNDQMGGDLFFNNAIKNNNQNFIHNQIFKDQQQQLVNELNEQEKYQINKFDQEDSHSIQNEEISRDIKKKMQFDSPQNQTQTKEQSTVDNQDTQQEKKEISSSFNKGNNYGQNVESIDNINCSNFDEVNDQIHQNQTGIRDDHNNSEHNIHILEHEKSNEDKYLQNKQDQKTLEFQSYHNQLRMQSNNIDLSEPKIQDIGSIYVVQQQNVKIKEQQCELDEINLNDQEAKEKKLHLNLSKLKQNQEINHSKDRFEINQIESSVNQESMYIIEKDQNDLEDQVQNKNTIINNQKLGDNHQQQREYEQTNCNDENQNQSCDSDKKSVKSQRSKKSRITNNQEMINNNSSFHKNDTELEFNCNDINSQRTQEFGETQRESENGIEQFSSSQKQIVIKKQEFESEINKIRFSMALNLQNIQGFNRNNREDQLDTGRTDDSMINQLVGQDRDHNNAHLVRHNFEARPSIKVKMQHLCLDDIIQEKQESATPDNYTRSINPTPKPGGSTKHQKHFLSFGVQDELRVKQVDQIGHSEKDIEKDRKKRENSSLKKQQIQSEKQDEEEIKALQKILSSKLEIKKQKENHILEQSLKIEEFQYILNHIPDIQELDGNIDLSLSNIITDFLDSHKRNRYKDISNMKDPHLANLMRNKFQEILSKQDQTTQQDPEIKRQQQLEIEVKQKQQVNFVLQLLFQEYNTLRSKSYKLNLELTNSQSKLFEKMKKLSIREKLIPQLKQIDIHQHRVTNELKNCILSQKTEFNNEELIGFIQSELKVQEDINQCIQEIRSIFKDRIDQIKQGEMVMEEQLLSKSQKY</sequence>
<dbReference type="eggNOG" id="ENOG502T1XR">
    <property type="taxonomic scope" value="Eukaryota"/>
</dbReference>
<feature type="compositionally biased region" description="Basic residues" evidence="2">
    <location>
        <begin position="1321"/>
        <end position="1330"/>
    </location>
</feature>
<protein>
    <recommendedName>
        <fullName evidence="5">B box-type domain-containing protein</fullName>
    </recommendedName>
</protein>
<feature type="region of interest" description="Disordered" evidence="2">
    <location>
        <begin position="1479"/>
        <end position="1502"/>
    </location>
</feature>
<evidence type="ECO:0000256" key="2">
    <source>
        <dbReference type="SAM" id="MobiDB-lite"/>
    </source>
</evidence>
<keyword evidence="1" id="KW-0175">Coiled coil</keyword>
<feature type="compositionally biased region" description="Polar residues" evidence="2">
    <location>
        <begin position="541"/>
        <end position="565"/>
    </location>
</feature>
<dbReference type="EMBL" id="CT868660">
    <property type="protein sequence ID" value="CAK90754.1"/>
    <property type="molecule type" value="Genomic_DNA"/>
</dbReference>
<dbReference type="Proteomes" id="UP000000600">
    <property type="component" value="Unassembled WGS sequence"/>
</dbReference>
<evidence type="ECO:0000256" key="1">
    <source>
        <dbReference type="SAM" id="Coils"/>
    </source>
</evidence>
<feature type="compositionally biased region" description="Polar residues" evidence="2">
    <location>
        <begin position="1"/>
        <end position="17"/>
    </location>
</feature>
<evidence type="ECO:0008006" key="5">
    <source>
        <dbReference type="Google" id="ProtNLM"/>
    </source>
</evidence>
<feature type="compositionally biased region" description="Basic and acidic residues" evidence="2">
    <location>
        <begin position="1291"/>
        <end position="1301"/>
    </location>
</feature>
<name>A0E637_PARTE</name>
<gene>
    <name evidence="3" type="ORF">GSPATT00003617001</name>
</gene>
<feature type="region of interest" description="Disordered" evidence="2">
    <location>
        <begin position="1285"/>
        <end position="1348"/>
    </location>
</feature>
<feature type="compositionally biased region" description="Polar residues" evidence="2">
    <location>
        <begin position="1479"/>
        <end position="1491"/>
    </location>
</feature>
<dbReference type="HOGENOM" id="CLU_238013_0_0_1"/>
<feature type="compositionally biased region" description="Polar residues" evidence="2">
    <location>
        <begin position="1302"/>
        <end position="1314"/>
    </location>
</feature>
<feature type="compositionally biased region" description="Polar residues" evidence="2">
    <location>
        <begin position="482"/>
        <end position="493"/>
    </location>
</feature>
<dbReference type="OMA" id="NQEMINN"/>
<feature type="compositionally biased region" description="Polar residues" evidence="2">
    <location>
        <begin position="511"/>
        <end position="531"/>
    </location>
</feature>
<feature type="compositionally biased region" description="Low complexity" evidence="2">
    <location>
        <begin position="36"/>
        <end position="53"/>
    </location>
</feature>
<accession>A0E637</accession>
<feature type="region of interest" description="Disordered" evidence="2">
    <location>
        <begin position="1"/>
        <end position="58"/>
    </location>
</feature>
<keyword evidence="4" id="KW-1185">Reference proteome</keyword>
<dbReference type="GeneID" id="5043936"/>
<dbReference type="KEGG" id="ptm:GSPATT00003617001"/>
<feature type="coiled-coil region" evidence="1">
    <location>
        <begin position="1201"/>
        <end position="1240"/>
    </location>
</feature>
<feature type="region of interest" description="Disordered" evidence="2">
    <location>
        <begin position="1068"/>
        <end position="1108"/>
    </location>
</feature>
<evidence type="ECO:0000313" key="3">
    <source>
        <dbReference type="EMBL" id="CAK90754.1"/>
    </source>
</evidence>
<feature type="compositionally biased region" description="Polar residues" evidence="2">
    <location>
        <begin position="1331"/>
        <end position="1344"/>
    </location>
</feature>